<evidence type="ECO:0000259" key="8">
    <source>
        <dbReference type="PROSITE" id="PS50850"/>
    </source>
</evidence>
<feature type="transmembrane region" description="Helical" evidence="7">
    <location>
        <begin position="287"/>
        <end position="306"/>
    </location>
</feature>
<name>A0A9Q9E206_9LACO</name>
<feature type="domain" description="Major facilitator superfamily (MFS) profile" evidence="8">
    <location>
        <begin position="27"/>
        <end position="408"/>
    </location>
</feature>
<dbReference type="RefSeq" id="WP_252766824.1">
    <property type="nucleotide sequence ID" value="NZ_CP097119.1"/>
</dbReference>
<keyword evidence="10" id="KW-1185">Reference proteome</keyword>
<reference evidence="9" key="1">
    <citation type="submission" date="2022-05" db="EMBL/GenBank/DDBJ databases">
        <authorList>
            <person name="Oliphant S.A."/>
            <person name="Watson-Haigh N.S."/>
            <person name="Sumby K.M."/>
            <person name="Gardner J.M."/>
            <person name="Jiranek V."/>
        </authorList>
    </citation>
    <scope>NUCLEOTIDE SEQUENCE</scope>
    <source>
        <strain evidence="9">KI4_B1</strain>
    </source>
</reference>
<dbReference type="PANTHER" id="PTHR23514">
    <property type="entry name" value="BYPASS OF STOP CODON PROTEIN 6"/>
    <property type="match status" value="1"/>
</dbReference>
<dbReference type="PROSITE" id="PS50850">
    <property type="entry name" value="MFS"/>
    <property type="match status" value="1"/>
</dbReference>
<feature type="transmembrane region" description="Helical" evidence="7">
    <location>
        <begin position="63"/>
        <end position="82"/>
    </location>
</feature>
<dbReference type="InterPro" id="IPR011701">
    <property type="entry name" value="MFS"/>
</dbReference>
<feature type="transmembrane region" description="Helical" evidence="7">
    <location>
        <begin position="161"/>
        <end position="178"/>
    </location>
</feature>
<organism evidence="9 10">
    <name type="scientific">Fructilactobacillus cliffordii</name>
    <dbReference type="NCBI Taxonomy" id="2940299"/>
    <lineage>
        <taxon>Bacteria</taxon>
        <taxon>Bacillati</taxon>
        <taxon>Bacillota</taxon>
        <taxon>Bacilli</taxon>
        <taxon>Lactobacillales</taxon>
        <taxon>Lactobacillaceae</taxon>
        <taxon>Fructilactobacillus</taxon>
    </lineage>
</organism>
<comment type="subcellular location">
    <subcellularLocation>
        <location evidence="1">Cell membrane</location>
        <topology evidence="1">Multi-pass membrane protein</topology>
    </subcellularLocation>
</comment>
<dbReference type="GO" id="GO:0005886">
    <property type="term" value="C:plasma membrane"/>
    <property type="evidence" value="ECO:0007669"/>
    <property type="project" value="UniProtKB-SubCell"/>
</dbReference>
<feature type="transmembrane region" description="Helical" evidence="7">
    <location>
        <begin position="343"/>
        <end position="368"/>
    </location>
</feature>
<evidence type="ECO:0000256" key="3">
    <source>
        <dbReference type="ARBA" id="ARBA00022448"/>
    </source>
</evidence>
<dbReference type="InterPro" id="IPR051788">
    <property type="entry name" value="MFS_Transporter"/>
</dbReference>
<dbReference type="EMBL" id="CP097119">
    <property type="protein sequence ID" value="USS89285.1"/>
    <property type="molecule type" value="Genomic_DNA"/>
</dbReference>
<feature type="transmembrane region" description="Helical" evidence="7">
    <location>
        <begin position="223"/>
        <end position="240"/>
    </location>
</feature>
<comment type="similarity">
    <text evidence="2">Belongs to the major facilitator superfamily.</text>
</comment>
<dbReference type="AlphaFoldDB" id="A0A9Q9E206"/>
<feature type="transmembrane region" description="Helical" evidence="7">
    <location>
        <begin position="119"/>
        <end position="140"/>
    </location>
</feature>
<dbReference type="Gene3D" id="1.20.1250.20">
    <property type="entry name" value="MFS general substrate transporter like domains"/>
    <property type="match status" value="2"/>
</dbReference>
<keyword evidence="6 7" id="KW-0472">Membrane</keyword>
<dbReference type="SUPFAM" id="SSF103473">
    <property type="entry name" value="MFS general substrate transporter"/>
    <property type="match status" value="1"/>
</dbReference>
<evidence type="ECO:0000256" key="2">
    <source>
        <dbReference type="ARBA" id="ARBA00008335"/>
    </source>
</evidence>
<evidence type="ECO:0000256" key="1">
    <source>
        <dbReference type="ARBA" id="ARBA00004651"/>
    </source>
</evidence>
<evidence type="ECO:0000256" key="6">
    <source>
        <dbReference type="ARBA" id="ARBA00023136"/>
    </source>
</evidence>
<gene>
    <name evidence="9" type="ORF">M3M40_00270</name>
</gene>
<feature type="transmembrane region" description="Helical" evidence="7">
    <location>
        <begin position="94"/>
        <end position="113"/>
    </location>
</feature>
<dbReference type="InterPro" id="IPR036259">
    <property type="entry name" value="MFS_trans_sf"/>
</dbReference>
<feature type="transmembrane region" description="Helical" evidence="7">
    <location>
        <begin position="380"/>
        <end position="402"/>
    </location>
</feature>
<evidence type="ECO:0000313" key="10">
    <source>
        <dbReference type="Proteomes" id="UP001055911"/>
    </source>
</evidence>
<protein>
    <submittedName>
        <fullName evidence="9">MFS transporter</fullName>
    </submittedName>
</protein>
<accession>A0A9Q9E206</accession>
<feature type="transmembrane region" description="Helical" evidence="7">
    <location>
        <begin position="312"/>
        <end position="331"/>
    </location>
</feature>
<evidence type="ECO:0000256" key="4">
    <source>
        <dbReference type="ARBA" id="ARBA00022692"/>
    </source>
</evidence>
<keyword evidence="3" id="KW-0813">Transport</keyword>
<sequence>MAKRNNGVEKMKRFRFSDLVRGTYSPMMRFSLLSVSLVLASALSVSAAVPQWQKAFPGHSYSAIEIIATMPALAVIIMLLLSNWVAKYMKPKRTVIVGLMISGLFGMIPLVATNYYVVLLSRFCFGIGLGLINGLAVSLIGTFFEGKLKNRLMGYRSGFEMLGNAICSYIAGALLVDYGWHSSFLVYAIAFPVAILFYYFVPEPKEEPKLEVDKRSPRLNPDVIFWTMLLAAYQVTYVGATVRLSSFIEHANLGTIAQSAMIISIAPFFGLMGGILFGNALATFRKFMLPLALIATGLSQLVVGMAHGFFTAALGMFLITMLDTMVVTYILNVASEISPKGTLNVTTSILLIGSNIGIFLAPIVLGGINQVFSSDSPRLAFWVSGIALLVMGAIGIYDLLFIRHKLFR</sequence>
<keyword evidence="4 7" id="KW-0812">Transmembrane</keyword>
<feature type="transmembrane region" description="Helical" evidence="7">
    <location>
        <begin position="184"/>
        <end position="202"/>
    </location>
</feature>
<dbReference type="PANTHER" id="PTHR23514:SF3">
    <property type="entry name" value="BYPASS OF STOP CODON PROTEIN 6"/>
    <property type="match status" value="1"/>
</dbReference>
<keyword evidence="5 7" id="KW-1133">Transmembrane helix</keyword>
<dbReference type="Proteomes" id="UP001055911">
    <property type="component" value="Chromosome"/>
</dbReference>
<dbReference type="GO" id="GO:0022857">
    <property type="term" value="F:transmembrane transporter activity"/>
    <property type="evidence" value="ECO:0007669"/>
    <property type="project" value="InterPro"/>
</dbReference>
<evidence type="ECO:0000256" key="7">
    <source>
        <dbReference type="SAM" id="Phobius"/>
    </source>
</evidence>
<evidence type="ECO:0000313" key="9">
    <source>
        <dbReference type="EMBL" id="USS89285.1"/>
    </source>
</evidence>
<dbReference type="Pfam" id="PF07690">
    <property type="entry name" value="MFS_1"/>
    <property type="match status" value="1"/>
</dbReference>
<evidence type="ECO:0000256" key="5">
    <source>
        <dbReference type="ARBA" id="ARBA00022989"/>
    </source>
</evidence>
<feature type="transmembrane region" description="Helical" evidence="7">
    <location>
        <begin position="260"/>
        <end position="280"/>
    </location>
</feature>
<proteinExistence type="inferred from homology"/>
<dbReference type="InterPro" id="IPR020846">
    <property type="entry name" value="MFS_dom"/>
</dbReference>